<dbReference type="InterPro" id="IPR002523">
    <property type="entry name" value="MgTranspt_CorA/ZnTranspt_ZntB"/>
</dbReference>
<feature type="transmembrane region" description="Helical" evidence="3">
    <location>
        <begin position="360"/>
        <end position="378"/>
    </location>
</feature>
<evidence type="ECO:0000256" key="1">
    <source>
        <dbReference type="ARBA" id="ARBA00004651"/>
    </source>
</evidence>
<proteinExistence type="predicted"/>
<dbReference type="GO" id="GO:0050897">
    <property type="term" value="F:cobalt ion binding"/>
    <property type="evidence" value="ECO:0007669"/>
    <property type="project" value="TreeGrafter"/>
</dbReference>
<comment type="caution">
    <text evidence="4">The sequence shown here is derived from an EMBL/GenBank/DDBJ whole genome shotgun (WGS) entry which is preliminary data.</text>
</comment>
<reference evidence="4" key="1">
    <citation type="journal article" date="2023" name="Mol. Phylogenet. Evol.">
        <title>Genome-scale phylogeny and comparative genomics of the fungal order Sordariales.</title>
        <authorList>
            <person name="Hensen N."/>
            <person name="Bonometti L."/>
            <person name="Westerberg I."/>
            <person name="Brannstrom I.O."/>
            <person name="Guillou S."/>
            <person name="Cros-Aarteil S."/>
            <person name="Calhoun S."/>
            <person name="Haridas S."/>
            <person name="Kuo A."/>
            <person name="Mondo S."/>
            <person name="Pangilinan J."/>
            <person name="Riley R."/>
            <person name="LaButti K."/>
            <person name="Andreopoulos B."/>
            <person name="Lipzen A."/>
            <person name="Chen C."/>
            <person name="Yan M."/>
            <person name="Daum C."/>
            <person name="Ng V."/>
            <person name="Clum A."/>
            <person name="Steindorff A."/>
            <person name="Ohm R.A."/>
            <person name="Martin F."/>
            <person name="Silar P."/>
            <person name="Natvig D.O."/>
            <person name="Lalanne C."/>
            <person name="Gautier V."/>
            <person name="Ament-Velasquez S.L."/>
            <person name="Kruys A."/>
            <person name="Hutchinson M.I."/>
            <person name="Powell A.J."/>
            <person name="Barry K."/>
            <person name="Miller A.N."/>
            <person name="Grigoriev I.V."/>
            <person name="Debuchy R."/>
            <person name="Gladieux P."/>
            <person name="Hiltunen Thoren M."/>
            <person name="Johannesson H."/>
        </authorList>
    </citation>
    <scope>NUCLEOTIDE SEQUENCE</scope>
    <source>
        <strain evidence="4">PSN243</strain>
    </source>
</reference>
<evidence type="ECO:0000313" key="4">
    <source>
        <dbReference type="EMBL" id="KAK4447296.1"/>
    </source>
</evidence>
<reference evidence="4" key="2">
    <citation type="submission" date="2023-05" db="EMBL/GenBank/DDBJ databases">
        <authorList>
            <consortium name="Lawrence Berkeley National Laboratory"/>
            <person name="Steindorff A."/>
            <person name="Hensen N."/>
            <person name="Bonometti L."/>
            <person name="Westerberg I."/>
            <person name="Brannstrom I.O."/>
            <person name="Guillou S."/>
            <person name="Cros-Aarteil S."/>
            <person name="Calhoun S."/>
            <person name="Haridas S."/>
            <person name="Kuo A."/>
            <person name="Mondo S."/>
            <person name="Pangilinan J."/>
            <person name="Riley R."/>
            <person name="Labutti K."/>
            <person name="Andreopoulos B."/>
            <person name="Lipzen A."/>
            <person name="Chen C."/>
            <person name="Yanf M."/>
            <person name="Daum C."/>
            <person name="Ng V."/>
            <person name="Clum A."/>
            <person name="Ohm R."/>
            <person name="Martin F."/>
            <person name="Silar P."/>
            <person name="Natvig D."/>
            <person name="Lalanne C."/>
            <person name="Gautier V."/>
            <person name="Ament-Velasquez S.L."/>
            <person name="Kruys A."/>
            <person name="Hutchinson M.I."/>
            <person name="Powell A.J."/>
            <person name="Barry K."/>
            <person name="Miller A.N."/>
            <person name="Grigoriev I.V."/>
            <person name="Debuchy R."/>
            <person name="Gladieux P."/>
            <person name="Thoren M.H."/>
            <person name="Johannesson H."/>
        </authorList>
    </citation>
    <scope>NUCLEOTIDE SEQUENCE</scope>
    <source>
        <strain evidence="4">PSN243</strain>
    </source>
</reference>
<dbReference type="Pfam" id="PF01544">
    <property type="entry name" value="CorA"/>
    <property type="match status" value="1"/>
</dbReference>
<comment type="subcellular location">
    <subcellularLocation>
        <location evidence="1">Cell membrane</location>
        <topology evidence="1">Multi-pass membrane protein</topology>
    </subcellularLocation>
</comment>
<gene>
    <name evidence="4" type="ORF">QBC34DRAFT_496178</name>
</gene>
<dbReference type="Proteomes" id="UP001321760">
    <property type="component" value="Unassembled WGS sequence"/>
</dbReference>
<keyword evidence="3" id="KW-0472">Membrane</keyword>
<protein>
    <submittedName>
        <fullName evidence="4">Uncharacterized protein</fullName>
    </submittedName>
</protein>
<evidence type="ECO:0000256" key="2">
    <source>
        <dbReference type="SAM" id="MobiDB-lite"/>
    </source>
</evidence>
<accession>A0AAV9GFU0</accession>
<evidence type="ECO:0000256" key="3">
    <source>
        <dbReference type="SAM" id="Phobius"/>
    </source>
</evidence>
<dbReference type="PANTHER" id="PTHR46494">
    <property type="entry name" value="CORA FAMILY METAL ION TRANSPORTER (EUROFUNG)"/>
    <property type="match status" value="1"/>
</dbReference>
<dbReference type="GO" id="GO:0015087">
    <property type="term" value="F:cobalt ion transmembrane transporter activity"/>
    <property type="evidence" value="ECO:0007669"/>
    <property type="project" value="TreeGrafter"/>
</dbReference>
<evidence type="ECO:0000313" key="5">
    <source>
        <dbReference type="Proteomes" id="UP001321760"/>
    </source>
</evidence>
<keyword evidence="3" id="KW-1133">Transmembrane helix</keyword>
<dbReference type="Gene3D" id="1.20.58.340">
    <property type="entry name" value="Magnesium transport protein CorA, transmembrane region"/>
    <property type="match status" value="1"/>
</dbReference>
<sequence>MDLGWKTSKWTQDGGSKGSGRTRLLRYHPGRAAYAVQISRQKGDATPEFNKDEHCCPIKNEKDWNDWLDSVPQPDSTAVEASLSLVVCPRHPDTPHDGGTIRNPASLSHLPFPNDTITNRLAETLHIHQALKTIINRGWPIILRSEDLSGPDPIFYYNLRTTNTLENDTALSLAHIPAHNLTYALLLGYTDSQIDSILSRLTYAEHAVLSPFTLINTFIQLEKVQRFEQVERHADEMADLIKNFQRNAATAPAKMKRPVHEDDPRDLVGLAAEMRLLRNGLVSWARELGRFRERLGGDFERCVGGDEKLPLLDAGEYLDRTVDEYEAMVRKCEGMLEQVSMTFQMETSSIARQEVNKMKALAILTMVFLPATFVATFMSMGLFDWHPEADASVMSPYWWVYFAVAGGLTLFVFLLYFFWSPITHAWSLKKENSEVSHDDIV</sequence>
<keyword evidence="3" id="KW-0812">Transmembrane</keyword>
<dbReference type="GO" id="GO:0005886">
    <property type="term" value="C:plasma membrane"/>
    <property type="evidence" value="ECO:0007669"/>
    <property type="project" value="UniProtKB-SubCell"/>
</dbReference>
<feature type="transmembrane region" description="Helical" evidence="3">
    <location>
        <begin position="398"/>
        <end position="419"/>
    </location>
</feature>
<dbReference type="EMBL" id="MU865950">
    <property type="protein sequence ID" value="KAK4447296.1"/>
    <property type="molecule type" value="Genomic_DNA"/>
</dbReference>
<feature type="region of interest" description="Disordered" evidence="2">
    <location>
        <begin position="1"/>
        <end position="22"/>
    </location>
</feature>
<dbReference type="AlphaFoldDB" id="A0AAV9GFU0"/>
<organism evidence="4 5">
    <name type="scientific">Podospora aff. communis PSN243</name>
    <dbReference type="NCBI Taxonomy" id="3040156"/>
    <lineage>
        <taxon>Eukaryota</taxon>
        <taxon>Fungi</taxon>
        <taxon>Dikarya</taxon>
        <taxon>Ascomycota</taxon>
        <taxon>Pezizomycotina</taxon>
        <taxon>Sordariomycetes</taxon>
        <taxon>Sordariomycetidae</taxon>
        <taxon>Sordariales</taxon>
        <taxon>Podosporaceae</taxon>
        <taxon>Podospora</taxon>
    </lineage>
</organism>
<dbReference type="GO" id="GO:0000287">
    <property type="term" value="F:magnesium ion binding"/>
    <property type="evidence" value="ECO:0007669"/>
    <property type="project" value="TreeGrafter"/>
</dbReference>
<dbReference type="GO" id="GO:0015095">
    <property type="term" value="F:magnesium ion transmembrane transporter activity"/>
    <property type="evidence" value="ECO:0007669"/>
    <property type="project" value="TreeGrafter"/>
</dbReference>
<keyword evidence="5" id="KW-1185">Reference proteome</keyword>
<dbReference type="PANTHER" id="PTHR46494:SF1">
    <property type="entry name" value="CORA FAMILY METAL ION TRANSPORTER (EUROFUNG)"/>
    <property type="match status" value="1"/>
</dbReference>
<name>A0AAV9GFU0_9PEZI</name>